<dbReference type="Gene3D" id="2.130.10.10">
    <property type="entry name" value="YVTN repeat-like/Quinoprotein amine dehydrogenase"/>
    <property type="match status" value="2"/>
</dbReference>
<evidence type="ECO:0000313" key="3">
    <source>
        <dbReference type="Proteomes" id="UP000176853"/>
    </source>
</evidence>
<dbReference type="InterPro" id="IPR016047">
    <property type="entry name" value="M23ase_b-sheet_dom"/>
</dbReference>
<dbReference type="SUPFAM" id="SSF51261">
    <property type="entry name" value="Duplicated hybrid motif"/>
    <property type="match status" value="1"/>
</dbReference>
<proteinExistence type="predicted"/>
<dbReference type="Pfam" id="PF01551">
    <property type="entry name" value="Peptidase_M23"/>
    <property type="match status" value="1"/>
</dbReference>
<name>A0A1F4V682_UNCKA</name>
<sequence>MKGAWCRYKTVVGVTASIFFWCAVLTSNRVLAQELGTWQKLTPPSEWLNVITTTPWAIYAGQAVDRYGGTPSYNGVFVSTDLGITWQQSGLIDRGVRDLKYSDGKLYAATYLEKDGETGLFVSEDRGSTWQHKGPSYSLNRIFVAGQTILLGTTTSGLWRSTDGGVNYVQKIGTQAGSIILGVNCNQNVCLAGVYAKAHISTDLGETWAEMPDLAYTSPQSFAFGKNVMLAGTKDGLYTSYDTGKSWAFNTFLGTNEIGDVFHTKGRFYASKREADGKNTLFVSDDLGNTWASSGLVLNKTGYPLLGLSWAFSNPSYIFASGYGNGISRYAILPKQLPANPFLAKLWNRSRFSEQTDSITSYFDHTYPFLSYLYKTEPLEERGTTTNFYGEKAEEPALYYSAHDGVDFGLKYGTPILAPHSGYASYSYSQLGGHTIKVDHTNGYETLYLHLQSNGLAVKSTERKWVEEGAQLGLVGLTGNTTGPHLHFGVRKDKNNDGDFTNDAPEGLVDPYSWLDEFNPDPWEGYTWEDTLGTHQGSQSKYLWQDLLEPLTLYIEESGGSLNHENVTASIPNSSLVHPITAVVEKIPRLETLRVNSPLKYIQNTSVRIKFYDYLQDELNDLTSAITLTFDLSNSNLADTLPGSYIIKRFDRLNKTWESIPSMWNETTKQVSALVDHLSDYAVFGEKSDPTPPVTTIVINGERSGLWYKKYPTVALTALDGDGVETVDRTFYSLNEGLEWEEYINAFDLTKDGVYDILFRSSDASGNYEDAKDSPLLRVNTLNGINDESAVKGAAFQTSIN</sequence>
<comment type="caution">
    <text evidence="2">The sequence shown here is derived from an EMBL/GenBank/DDBJ whole genome shotgun (WGS) entry which is preliminary data.</text>
</comment>
<dbReference type="CDD" id="cd12797">
    <property type="entry name" value="M23_peptidase"/>
    <property type="match status" value="1"/>
</dbReference>
<accession>A0A1F4V682</accession>
<gene>
    <name evidence="2" type="ORF">A2709_00935</name>
</gene>
<reference evidence="2 3" key="1">
    <citation type="journal article" date="2016" name="Nat. Commun.">
        <title>Thousands of microbial genomes shed light on interconnected biogeochemical processes in an aquifer system.</title>
        <authorList>
            <person name="Anantharaman K."/>
            <person name="Brown C.T."/>
            <person name="Hug L.A."/>
            <person name="Sharon I."/>
            <person name="Castelle C.J."/>
            <person name="Probst A.J."/>
            <person name="Thomas B.C."/>
            <person name="Singh A."/>
            <person name="Wilkins M.J."/>
            <person name="Karaoz U."/>
            <person name="Brodie E.L."/>
            <person name="Williams K.H."/>
            <person name="Hubbard S.S."/>
            <person name="Banfield J.F."/>
        </authorList>
    </citation>
    <scope>NUCLEOTIDE SEQUENCE [LARGE SCALE GENOMIC DNA]</scope>
</reference>
<dbReference type="InterPro" id="IPR050570">
    <property type="entry name" value="Cell_wall_metabolism_enzyme"/>
</dbReference>
<protein>
    <recommendedName>
        <fullName evidence="1">M23ase beta-sheet core domain-containing protein</fullName>
    </recommendedName>
</protein>
<dbReference type="EMBL" id="MEVB01000012">
    <property type="protein sequence ID" value="OGC52697.1"/>
    <property type="molecule type" value="Genomic_DNA"/>
</dbReference>
<dbReference type="CDD" id="cd15482">
    <property type="entry name" value="Sialidase_non-viral"/>
    <property type="match status" value="1"/>
</dbReference>
<dbReference type="InterPro" id="IPR015943">
    <property type="entry name" value="WD40/YVTN_repeat-like_dom_sf"/>
</dbReference>
<dbReference type="PANTHER" id="PTHR21666">
    <property type="entry name" value="PEPTIDASE-RELATED"/>
    <property type="match status" value="1"/>
</dbReference>
<evidence type="ECO:0000313" key="2">
    <source>
        <dbReference type="EMBL" id="OGC52697.1"/>
    </source>
</evidence>
<dbReference type="SUPFAM" id="SSF110296">
    <property type="entry name" value="Oligoxyloglucan reducing end-specific cellobiohydrolase"/>
    <property type="match status" value="1"/>
</dbReference>
<dbReference type="Gene3D" id="2.70.70.10">
    <property type="entry name" value="Glucose Permease (Domain IIA)"/>
    <property type="match status" value="1"/>
</dbReference>
<dbReference type="Proteomes" id="UP000176853">
    <property type="component" value="Unassembled WGS sequence"/>
</dbReference>
<dbReference type="PANTHER" id="PTHR21666:SF270">
    <property type="entry name" value="MUREIN HYDROLASE ACTIVATOR ENVC"/>
    <property type="match status" value="1"/>
</dbReference>
<dbReference type="InterPro" id="IPR011055">
    <property type="entry name" value="Dup_hybrid_motif"/>
</dbReference>
<organism evidence="2 3">
    <name type="scientific">candidate division WWE3 bacterium RIFCSPHIGHO2_01_FULL_43_9</name>
    <dbReference type="NCBI Taxonomy" id="1802618"/>
    <lineage>
        <taxon>Bacteria</taxon>
        <taxon>Katanobacteria</taxon>
    </lineage>
</organism>
<feature type="domain" description="M23ase beta-sheet core" evidence="1">
    <location>
        <begin position="402"/>
        <end position="495"/>
    </location>
</feature>
<dbReference type="GO" id="GO:0004222">
    <property type="term" value="F:metalloendopeptidase activity"/>
    <property type="evidence" value="ECO:0007669"/>
    <property type="project" value="TreeGrafter"/>
</dbReference>
<evidence type="ECO:0000259" key="1">
    <source>
        <dbReference type="Pfam" id="PF01551"/>
    </source>
</evidence>
<dbReference type="AlphaFoldDB" id="A0A1F4V682"/>
<dbReference type="Gene3D" id="3.30.1920.20">
    <property type="match status" value="1"/>
</dbReference>